<dbReference type="Pfam" id="PF09723">
    <property type="entry name" value="Zn_ribbon_8"/>
    <property type="match status" value="1"/>
</dbReference>
<gene>
    <name evidence="2" type="ORF">FR698_11975</name>
</gene>
<reference evidence="2 3" key="1">
    <citation type="submission" date="2019-08" db="EMBL/GenBank/DDBJ databases">
        <title>Pelomicrobium methylotrophicum gen. nov., sp. nov. a moderately thermophilic, facultatively anaerobic, lithoautotrophic and methylotrophic bacterium isolated from a terrestrial mud volcano.</title>
        <authorList>
            <person name="Slobodkina G.B."/>
            <person name="Merkel A.Y."/>
            <person name="Slobodkin A.I."/>
        </authorList>
    </citation>
    <scope>NUCLEOTIDE SEQUENCE [LARGE SCALE GENOMIC DNA]</scope>
    <source>
        <strain evidence="2 3">SM250</strain>
    </source>
</reference>
<organism evidence="2 3">
    <name type="scientific">Pelomicrobium methylotrophicum</name>
    <dbReference type="NCBI Taxonomy" id="2602750"/>
    <lineage>
        <taxon>Bacteria</taxon>
        <taxon>Pseudomonadati</taxon>
        <taxon>Pseudomonadota</taxon>
        <taxon>Hydrogenophilia</taxon>
        <taxon>Hydrogenophilia incertae sedis</taxon>
        <taxon>Pelomicrobium</taxon>
    </lineage>
</organism>
<name>A0A5C7EJA9_9PROT</name>
<proteinExistence type="predicted"/>
<evidence type="ECO:0000313" key="2">
    <source>
        <dbReference type="EMBL" id="TXF11049.1"/>
    </source>
</evidence>
<dbReference type="NCBIfam" id="TIGR02605">
    <property type="entry name" value="CxxC_CxxC_SSSS"/>
    <property type="match status" value="1"/>
</dbReference>
<dbReference type="SMART" id="SM00834">
    <property type="entry name" value="CxxC_CXXC_SSSS"/>
    <property type="match status" value="1"/>
</dbReference>
<dbReference type="Proteomes" id="UP000321201">
    <property type="component" value="Unassembled WGS sequence"/>
</dbReference>
<dbReference type="RefSeq" id="WP_147800440.1">
    <property type="nucleotide sequence ID" value="NZ_VPFL01000017.1"/>
</dbReference>
<dbReference type="InterPro" id="IPR013429">
    <property type="entry name" value="Regulatory_FmdB_Zinc_ribbon"/>
</dbReference>
<sequence>MPIYDYDCPSCGVFETFRTLTARNDPTDCPNCGTASPRVFASAPRLTCLPGETRRAMEINERARHEPYSSGEYAYQRMRHPEGCSCCLSGKRSATVTAANGAKSFPARRPWMIGH</sequence>
<comment type="caution">
    <text evidence="2">The sequence shown here is derived from an EMBL/GenBank/DDBJ whole genome shotgun (WGS) entry which is preliminary data.</text>
</comment>
<protein>
    <submittedName>
        <fullName evidence="2">Zinc ribbon domain-containing protein</fullName>
    </submittedName>
</protein>
<evidence type="ECO:0000259" key="1">
    <source>
        <dbReference type="SMART" id="SM00834"/>
    </source>
</evidence>
<dbReference type="OrthoDB" id="9813321at2"/>
<keyword evidence="3" id="KW-1185">Reference proteome</keyword>
<dbReference type="AlphaFoldDB" id="A0A5C7EJA9"/>
<dbReference type="InParanoid" id="A0A5C7EJA9"/>
<evidence type="ECO:0000313" key="3">
    <source>
        <dbReference type="Proteomes" id="UP000321201"/>
    </source>
</evidence>
<accession>A0A5C7EJA9</accession>
<feature type="domain" description="Putative regulatory protein FmdB zinc ribbon" evidence="1">
    <location>
        <begin position="1"/>
        <end position="41"/>
    </location>
</feature>
<dbReference type="EMBL" id="VPFL01000017">
    <property type="protein sequence ID" value="TXF11049.1"/>
    <property type="molecule type" value="Genomic_DNA"/>
</dbReference>